<comment type="caution">
    <text evidence="2">The sequence shown here is derived from an EMBL/GenBank/DDBJ whole genome shotgun (WGS) entry which is preliminary data.</text>
</comment>
<accession>A0ABT8SKU5</accession>
<name>A0ABT8SKU5_9CAUL</name>
<dbReference type="RefSeq" id="WP_302109618.1">
    <property type="nucleotide sequence ID" value="NZ_JAUKTR010000002.1"/>
</dbReference>
<keyword evidence="3" id="KW-1185">Reference proteome</keyword>
<protein>
    <submittedName>
        <fullName evidence="2">Uncharacterized protein</fullName>
    </submittedName>
</protein>
<feature type="chain" id="PRO_5047256978" evidence="1">
    <location>
        <begin position="21"/>
        <end position="157"/>
    </location>
</feature>
<organism evidence="2 3">
    <name type="scientific">Peiella sedimenti</name>
    <dbReference type="NCBI Taxonomy" id="3061083"/>
    <lineage>
        <taxon>Bacteria</taxon>
        <taxon>Pseudomonadati</taxon>
        <taxon>Pseudomonadota</taxon>
        <taxon>Alphaproteobacteria</taxon>
        <taxon>Caulobacterales</taxon>
        <taxon>Caulobacteraceae</taxon>
        <taxon>Peiella</taxon>
    </lineage>
</organism>
<evidence type="ECO:0000313" key="3">
    <source>
        <dbReference type="Proteomes" id="UP001169063"/>
    </source>
</evidence>
<sequence length="157" mass="16233">MSASLLVAALMMVPPPPPVAVVLVPADAEAAGDSAALLRSVDSATSERGGWLTLAPASLSAADFTDCAGASAADCARAVLSAQARQPGPPLVVILATSRGYALSWRCVGVDVARERPDRQRIGLEPIRWDDRGIRPWEEDRSAAAGCILSAAAESGW</sequence>
<feature type="signal peptide" evidence="1">
    <location>
        <begin position="1"/>
        <end position="20"/>
    </location>
</feature>
<keyword evidence="1" id="KW-0732">Signal</keyword>
<reference evidence="2" key="1">
    <citation type="submission" date="2023-07" db="EMBL/GenBank/DDBJ databases">
        <title>Brevundimonas soil sp. nov., isolated from the soil of chemical plant.</title>
        <authorList>
            <person name="Wu N."/>
        </authorList>
    </citation>
    <scope>NUCLEOTIDE SEQUENCE</scope>
    <source>
        <strain evidence="2">XZ-24</strain>
    </source>
</reference>
<gene>
    <name evidence="2" type="ORF">Q0812_07115</name>
</gene>
<evidence type="ECO:0000313" key="2">
    <source>
        <dbReference type="EMBL" id="MDO1559196.1"/>
    </source>
</evidence>
<dbReference type="Proteomes" id="UP001169063">
    <property type="component" value="Unassembled WGS sequence"/>
</dbReference>
<evidence type="ECO:0000256" key="1">
    <source>
        <dbReference type="SAM" id="SignalP"/>
    </source>
</evidence>
<dbReference type="EMBL" id="JAUKTR010000002">
    <property type="protein sequence ID" value="MDO1559196.1"/>
    <property type="molecule type" value="Genomic_DNA"/>
</dbReference>
<proteinExistence type="predicted"/>